<evidence type="ECO:0000259" key="3">
    <source>
        <dbReference type="PROSITE" id="PS51379"/>
    </source>
</evidence>
<reference evidence="4" key="1">
    <citation type="submission" date="2017-08" db="EMBL/GenBank/DDBJ databases">
        <authorList>
            <person name="Polle J.E."/>
            <person name="Barry K."/>
            <person name="Cushman J."/>
            <person name="Schmutz J."/>
            <person name="Tran D."/>
            <person name="Hathwaick L.T."/>
            <person name="Yim W.C."/>
            <person name="Jenkins J."/>
            <person name="Mckie-Krisberg Z.M."/>
            <person name="Prochnik S."/>
            <person name="Lindquist E."/>
            <person name="Dockter R.B."/>
            <person name="Adam C."/>
            <person name="Molina H."/>
            <person name="Bunkerborg J."/>
            <person name="Jin E."/>
            <person name="Buchheim M."/>
            <person name="Magnuson J."/>
        </authorList>
    </citation>
    <scope>NUCLEOTIDE SEQUENCE</scope>
    <source>
        <strain evidence="4">CCAP 19/18</strain>
    </source>
</reference>
<sequence>MKITSAQQAKAGWGRIPHSCRPGVWHTQASRVLDRSRRAYRPQKDRVGDVRVAAAAEDASSTAGAAQKYILKSGFVDYYEVLQVDDDASMKEIKKAYRSATKVCHPDFLGEEGHNICVLLNEAYEVLSDEQQRAAYNAKLEESLKDEEDDYDGKPLSKWMPTVAPKRAKNQDPYENRAVFVDEFTCIGCKQCVWQAPATFRIEPEHGRSRVFAQWIDTEDANQAAIDSCPVDCIHWVDKDKLPALEYVMQKRMLNRTNVGVMMAGQGASGDVFSATEQFLKERRRMKEAQEEASRRRPYSRAQEEARRAAADALKKRDFISGLNNVMANMMSQMNYTVQGAPVENVKVGSRKRSVRWDQVYGPGSASSMDSMSSSMDSVSSMDSYDGEALLSFSEDYVEIPAERALVPLKKR</sequence>
<proteinExistence type="predicted"/>
<protein>
    <submittedName>
        <fullName evidence="4">Uncharacterized protein</fullName>
    </submittedName>
</protein>
<comment type="caution">
    <text evidence="4">The sequence shown here is derived from an EMBL/GenBank/DDBJ whole genome shotgun (WGS) entry which is preliminary data.</text>
</comment>
<gene>
    <name evidence="4" type="ORF">DUNSADRAFT_10335</name>
</gene>
<feature type="region of interest" description="Disordered" evidence="1">
    <location>
        <begin position="285"/>
        <end position="304"/>
    </location>
</feature>
<dbReference type="Gene3D" id="1.10.287.110">
    <property type="entry name" value="DnaJ domain"/>
    <property type="match status" value="1"/>
</dbReference>
<accession>A0ABQ7H4W0</accession>
<dbReference type="Gene3D" id="3.30.70.20">
    <property type="match status" value="1"/>
</dbReference>
<dbReference type="EMBL" id="MU069473">
    <property type="protein sequence ID" value="KAF5841898.1"/>
    <property type="molecule type" value="Genomic_DNA"/>
</dbReference>
<feature type="region of interest" description="Disordered" evidence="1">
    <location>
        <begin position="360"/>
        <end position="380"/>
    </location>
</feature>
<dbReference type="PRINTS" id="PR00625">
    <property type="entry name" value="JDOMAIN"/>
</dbReference>
<evidence type="ECO:0000313" key="4">
    <source>
        <dbReference type="EMBL" id="KAF5841898.1"/>
    </source>
</evidence>
<feature type="compositionally biased region" description="Basic and acidic residues" evidence="1">
    <location>
        <begin position="285"/>
        <end position="295"/>
    </location>
</feature>
<dbReference type="InterPro" id="IPR001623">
    <property type="entry name" value="DnaJ_domain"/>
</dbReference>
<dbReference type="PROSITE" id="PS50076">
    <property type="entry name" value="DNAJ_2"/>
    <property type="match status" value="1"/>
</dbReference>
<organism evidence="4 5">
    <name type="scientific">Dunaliella salina</name>
    <name type="common">Green alga</name>
    <name type="synonym">Protococcus salinus</name>
    <dbReference type="NCBI Taxonomy" id="3046"/>
    <lineage>
        <taxon>Eukaryota</taxon>
        <taxon>Viridiplantae</taxon>
        <taxon>Chlorophyta</taxon>
        <taxon>core chlorophytes</taxon>
        <taxon>Chlorophyceae</taxon>
        <taxon>CS clade</taxon>
        <taxon>Chlamydomonadales</taxon>
        <taxon>Dunaliellaceae</taxon>
        <taxon>Dunaliella</taxon>
    </lineage>
</organism>
<dbReference type="InterPro" id="IPR017896">
    <property type="entry name" value="4Fe4S_Fe-S-bd"/>
</dbReference>
<evidence type="ECO:0000256" key="1">
    <source>
        <dbReference type="SAM" id="MobiDB-lite"/>
    </source>
</evidence>
<dbReference type="PANTHER" id="PTHR45295:SF1">
    <property type="entry name" value="CHAPERONE PROTEIN DNAJ C76, CHLOROPLASTIC"/>
    <property type="match status" value="1"/>
</dbReference>
<dbReference type="Pfam" id="PF13370">
    <property type="entry name" value="Fer4_13"/>
    <property type="match status" value="1"/>
</dbReference>
<dbReference type="InterPro" id="IPR036869">
    <property type="entry name" value="J_dom_sf"/>
</dbReference>
<keyword evidence="5" id="KW-1185">Reference proteome</keyword>
<evidence type="ECO:0000259" key="2">
    <source>
        <dbReference type="PROSITE" id="PS50076"/>
    </source>
</evidence>
<dbReference type="PROSITE" id="PS51379">
    <property type="entry name" value="4FE4S_FER_2"/>
    <property type="match status" value="1"/>
</dbReference>
<dbReference type="Pfam" id="PF00226">
    <property type="entry name" value="DnaJ"/>
    <property type="match status" value="1"/>
</dbReference>
<feature type="domain" description="J" evidence="2">
    <location>
        <begin position="77"/>
        <end position="140"/>
    </location>
</feature>
<dbReference type="SUPFAM" id="SSF54862">
    <property type="entry name" value="4Fe-4S ferredoxins"/>
    <property type="match status" value="1"/>
</dbReference>
<dbReference type="Proteomes" id="UP000815325">
    <property type="component" value="Unassembled WGS sequence"/>
</dbReference>
<feature type="compositionally biased region" description="Low complexity" evidence="1">
    <location>
        <begin position="365"/>
        <end position="380"/>
    </location>
</feature>
<name>A0ABQ7H4W0_DUNSA</name>
<dbReference type="PANTHER" id="PTHR45295">
    <property type="entry name" value="CHAPERONE PROTEIN DNAJ C76, CHLOROPLASTIC"/>
    <property type="match status" value="1"/>
</dbReference>
<feature type="domain" description="4Fe-4S ferredoxin-type" evidence="3">
    <location>
        <begin position="177"/>
        <end position="205"/>
    </location>
</feature>
<dbReference type="CDD" id="cd06257">
    <property type="entry name" value="DnaJ"/>
    <property type="match status" value="1"/>
</dbReference>
<evidence type="ECO:0000313" key="5">
    <source>
        <dbReference type="Proteomes" id="UP000815325"/>
    </source>
</evidence>
<dbReference type="SUPFAM" id="SSF46565">
    <property type="entry name" value="Chaperone J-domain"/>
    <property type="match status" value="1"/>
</dbReference>
<dbReference type="SMART" id="SM00271">
    <property type="entry name" value="DnaJ"/>
    <property type="match status" value="1"/>
</dbReference>